<reference evidence="2" key="1">
    <citation type="submission" date="2016-06" db="UniProtKB">
        <authorList>
            <consortium name="WormBaseParasite"/>
        </authorList>
    </citation>
    <scope>IDENTIFICATION</scope>
</reference>
<sequence>LEEHERLYGNGADISMVPDLNPAHKADFYKTKESIRVISMSLPIPEPYEYEQRRMLSTTAAPPSAQNISQEDGSTPPWDTRNKFVESVRKMLAERTVDTTASPRGARPRNE</sequence>
<accession>A0A183D0W5</accession>
<feature type="compositionally biased region" description="Polar residues" evidence="1">
    <location>
        <begin position="56"/>
        <end position="73"/>
    </location>
</feature>
<evidence type="ECO:0000256" key="1">
    <source>
        <dbReference type="SAM" id="MobiDB-lite"/>
    </source>
</evidence>
<proteinExistence type="predicted"/>
<organism evidence="2">
    <name type="scientific">Gongylonema pulchrum</name>
    <dbReference type="NCBI Taxonomy" id="637853"/>
    <lineage>
        <taxon>Eukaryota</taxon>
        <taxon>Metazoa</taxon>
        <taxon>Ecdysozoa</taxon>
        <taxon>Nematoda</taxon>
        <taxon>Chromadorea</taxon>
        <taxon>Rhabditida</taxon>
        <taxon>Spirurina</taxon>
        <taxon>Spiruromorpha</taxon>
        <taxon>Spiruroidea</taxon>
        <taxon>Gongylonematidae</taxon>
        <taxon>Gongylonema</taxon>
    </lineage>
</organism>
<dbReference type="WBParaSite" id="GPUH_0000236101-mRNA-1">
    <property type="protein sequence ID" value="GPUH_0000236101-mRNA-1"/>
    <property type="gene ID" value="GPUH_0000236101"/>
</dbReference>
<protein>
    <submittedName>
        <fullName evidence="2">INCENP_ARK-bind domain-containing protein</fullName>
    </submittedName>
</protein>
<dbReference type="AlphaFoldDB" id="A0A183D0W5"/>
<name>A0A183D0W5_9BILA</name>
<feature type="region of interest" description="Disordered" evidence="1">
    <location>
        <begin position="56"/>
        <end position="81"/>
    </location>
</feature>
<evidence type="ECO:0000313" key="2">
    <source>
        <dbReference type="WBParaSite" id="GPUH_0000236101-mRNA-1"/>
    </source>
</evidence>